<comment type="caution">
    <text evidence="6">The sequence shown here is derived from an EMBL/GenBank/DDBJ whole genome shotgun (WGS) entry which is preliminary data.</text>
</comment>
<name>A0ABQ4T2B0_METOR</name>
<dbReference type="NCBIfam" id="TIGR02667">
    <property type="entry name" value="moaB_proteo"/>
    <property type="match status" value="1"/>
</dbReference>
<feature type="domain" description="MoaB/Mog" evidence="5">
    <location>
        <begin position="38"/>
        <end position="182"/>
    </location>
</feature>
<dbReference type="PROSITE" id="PS01078">
    <property type="entry name" value="MOCF_BIOSYNTHESIS_1"/>
    <property type="match status" value="1"/>
</dbReference>
<dbReference type="InterPro" id="IPR013484">
    <property type="entry name" value="MoaB_proteobac"/>
</dbReference>
<comment type="pathway">
    <text evidence="1">Cofactor biosynthesis; molybdopterin biosynthesis.</text>
</comment>
<evidence type="ECO:0000313" key="7">
    <source>
        <dbReference type="Proteomes" id="UP001055156"/>
    </source>
</evidence>
<dbReference type="CDD" id="cd00886">
    <property type="entry name" value="MogA_MoaB"/>
    <property type="match status" value="1"/>
</dbReference>
<dbReference type="InterPro" id="IPR001453">
    <property type="entry name" value="MoaB/Mog_dom"/>
</dbReference>
<reference evidence="6" key="2">
    <citation type="submission" date="2021-08" db="EMBL/GenBank/DDBJ databases">
        <authorList>
            <person name="Tani A."/>
            <person name="Ola A."/>
            <person name="Ogura Y."/>
            <person name="Katsura K."/>
            <person name="Hayashi T."/>
        </authorList>
    </citation>
    <scope>NUCLEOTIDE SEQUENCE</scope>
    <source>
        <strain evidence="6">NBRC 15689</strain>
    </source>
</reference>
<dbReference type="NCBIfam" id="TIGR00177">
    <property type="entry name" value="molyb_syn"/>
    <property type="match status" value="1"/>
</dbReference>
<dbReference type="InterPro" id="IPR012245">
    <property type="entry name" value="MoaB"/>
</dbReference>
<evidence type="ECO:0000256" key="1">
    <source>
        <dbReference type="ARBA" id="ARBA00005046"/>
    </source>
</evidence>
<dbReference type="InterPro" id="IPR008284">
    <property type="entry name" value="MoCF_biosynth_CS"/>
</dbReference>
<proteinExistence type="inferred from homology"/>
<dbReference type="InterPro" id="IPR036425">
    <property type="entry name" value="MoaB/Mog-like_dom_sf"/>
</dbReference>
<evidence type="ECO:0000313" key="6">
    <source>
        <dbReference type="EMBL" id="GJE25758.1"/>
    </source>
</evidence>
<dbReference type="Pfam" id="PF00994">
    <property type="entry name" value="MoCF_biosynth"/>
    <property type="match status" value="1"/>
</dbReference>
<comment type="similarity">
    <text evidence="2">Belongs to the MoaB/Mog family.</text>
</comment>
<protein>
    <recommendedName>
        <fullName evidence="3">Molybdenum cofactor biosynthesis protein B</fullName>
    </recommendedName>
</protein>
<evidence type="ECO:0000259" key="5">
    <source>
        <dbReference type="SMART" id="SM00852"/>
    </source>
</evidence>
<dbReference type="SMART" id="SM00852">
    <property type="entry name" value="MoCF_biosynth"/>
    <property type="match status" value="1"/>
</dbReference>
<dbReference type="PANTHER" id="PTHR43232">
    <property type="entry name" value="MOLYBDENUM COFACTOR BIOSYNTHESIS PROTEIN B"/>
    <property type="match status" value="1"/>
</dbReference>
<dbReference type="SUPFAM" id="SSF53218">
    <property type="entry name" value="Molybdenum cofactor biosynthesis proteins"/>
    <property type="match status" value="1"/>
</dbReference>
<keyword evidence="4" id="KW-0501">Molybdenum cofactor biosynthesis</keyword>
<dbReference type="PANTHER" id="PTHR43232:SF2">
    <property type="entry name" value="MOLYBDENUM COFACTOR BIOSYNTHESIS PROTEIN B"/>
    <property type="match status" value="1"/>
</dbReference>
<evidence type="ECO:0000256" key="4">
    <source>
        <dbReference type="ARBA" id="ARBA00023150"/>
    </source>
</evidence>
<organism evidence="6 7">
    <name type="scientific">Methylobacterium organophilum</name>
    <dbReference type="NCBI Taxonomy" id="410"/>
    <lineage>
        <taxon>Bacteria</taxon>
        <taxon>Pseudomonadati</taxon>
        <taxon>Pseudomonadota</taxon>
        <taxon>Alphaproteobacteria</taxon>
        <taxon>Hyphomicrobiales</taxon>
        <taxon>Methylobacteriaceae</taxon>
        <taxon>Methylobacterium</taxon>
    </lineage>
</organism>
<dbReference type="Gene3D" id="3.40.980.10">
    <property type="entry name" value="MoaB/Mog-like domain"/>
    <property type="match status" value="1"/>
</dbReference>
<evidence type="ECO:0000256" key="3">
    <source>
        <dbReference type="ARBA" id="ARBA00015262"/>
    </source>
</evidence>
<dbReference type="EMBL" id="BPQV01000002">
    <property type="protein sequence ID" value="GJE25758.1"/>
    <property type="molecule type" value="Genomic_DNA"/>
</dbReference>
<reference evidence="6" key="1">
    <citation type="journal article" date="2021" name="Front. Microbiol.">
        <title>Comprehensive Comparative Genomics and Phenotyping of Methylobacterium Species.</title>
        <authorList>
            <person name="Alessa O."/>
            <person name="Ogura Y."/>
            <person name="Fujitani Y."/>
            <person name="Takami H."/>
            <person name="Hayashi T."/>
            <person name="Sahin N."/>
            <person name="Tani A."/>
        </authorList>
    </citation>
    <scope>NUCLEOTIDE SEQUENCE</scope>
    <source>
        <strain evidence="6">NBRC 15689</strain>
    </source>
</reference>
<keyword evidence="7" id="KW-1185">Reference proteome</keyword>
<gene>
    <name evidence="6" type="primary">cinA_1</name>
    <name evidence="6" type="ORF">LKMONMHP_0597</name>
</gene>
<accession>A0ABQ4T2B0</accession>
<dbReference type="Proteomes" id="UP001055156">
    <property type="component" value="Unassembled WGS sequence"/>
</dbReference>
<sequence length="207" mass="22342">MTLEARRPATVDRSRPTDNIVVMTSAPTSRPFIPLSIAVLTVSDTRVLADDTSGDTLAARIAEAGHRLADRDIVPDEVSAIRAKVEGWIRDPGIDVVVTTGGTGFTGRDVTPEALEPLFEKRMDGFSAVFHRISYDKIGTSTLQSRATAGVAGATYIFVLPGSPGACKDAWDGILKAQLDYRHKPCNFVEILPRLDEHLKRGATAKV</sequence>
<evidence type="ECO:0000256" key="2">
    <source>
        <dbReference type="ARBA" id="ARBA00006112"/>
    </source>
</evidence>